<dbReference type="AlphaFoldDB" id="N6UVC1"/>
<dbReference type="STRING" id="363754.RHSP_82748"/>
<organism evidence="1 2">
    <name type="scientific">Rhizobium freirei PRF 81</name>
    <dbReference type="NCBI Taxonomy" id="363754"/>
    <lineage>
        <taxon>Bacteria</taxon>
        <taxon>Pseudomonadati</taxon>
        <taxon>Pseudomonadota</taxon>
        <taxon>Alphaproteobacteria</taxon>
        <taxon>Hyphomicrobiales</taxon>
        <taxon>Rhizobiaceae</taxon>
        <taxon>Rhizobium/Agrobacterium group</taxon>
        <taxon>Rhizobium</taxon>
    </lineage>
</organism>
<sequence>MFVIARLYARNGGHRFHPVRRGCIWYDKREISRRFALGGAKAGRVDADGKLLWRSSGSHVSSRCLGLASLPSMIE</sequence>
<evidence type="ECO:0000313" key="2">
    <source>
        <dbReference type="Proteomes" id="UP000012429"/>
    </source>
</evidence>
<proteinExistence type="predicted"/>
<dbReference type="Proteomes" id="UP000012429">
    <property type="component" value="Unassembled WGS sequence"/>
</dbReference>
<keyword evidence="2" id="KW-1185">Reference proteome</keyword>
<accession>N6UVC1</accession>
<name>N6UVC1_9HYPH</name>
<reference evidence="1 2" key="1">
    <citation type="journal article" date="2012" name="BMC Genomics">
        <title>Genomic basis of broad host range and environmental adaptability of Rhizobium tropici CIAT 899 and Rhizobium sp. PRF 81 which are used in inoculants for common bean (Phaseolus vulgaris L.).</title>
        <authorList>
            <person name="Ormeno-Orrillo E."/>
            <person name="Menna P."/>
            <person name="Almeida L.G."/>
            <person name="Ollero F.J."/>
            <person name="Nicolas M.F."/>
            <person name="Pains Rodrigues E."/>
            <person name="Shigueyoshi Nakatani A."/>
            <person name="Silva Batista J.S."/>
            <person name="Oliveira Chueire L.M."/>
            <person name="Souza R.C."/>
            <person name="Ribeiro Vasconcelos A.T."/>
            <person name="Megias M."/>
            <person name="Hungria M."/>
            <person name="Martinez-Romero E."/>
        </authorList>
    </citation>
    <scope>NUCLEOTIDE SEQUENCE [LARGE SCALE GENOMIC DNA]</scope>
    <source>
        <strain evidence="1 2">PRF 81</strain>
    </source>
</reference>
<evidence type="ECO:0000313" key="1">
    <source>
        <dbReference type="EMBL" id="ENN85595.1"/>
    </source>
</evidence>
<dbReference type="EMBL" id="AQHN01000083">
    <property type="protein sequence ID" value="ENN85595.1"/>
    <property type="molecule type" value="Genomic_DNA"/>
</dbReference>
<comment type="caution">
    <text evidence="1">The sequence shown here is derived from an EMBL/GenBank/DDBJ whole genome shotgun (WGS) entry which is preliminary data.</text>
</comment>
<protein>
    <submittedName>
        <fullName evidence="1">Uncharacterized protein</fullName>
    </submittedName>
</protein>
<dbReference type="PATRIC" id="fig|363754.4.peg.4859"/>
<gene>
    <name evidence="1" type="ORF">RHSP_82748</name>
</gene>